<evidence type="ECO:0000313" key="2">
    <source>
        <dbReference type="Proteomes" id="UP000192578"/>
    </source>
</evidence>
<dbReference type="Gene3D" id="2.60.40.10">
    <property type="entry name" value="Immunoglobulins"/>
    <property type="match status" value="1"/>
</dbReference>
<dbReference type="SUPFAM" id="SSF49265">
    <property type="entry name" value="Fibronectin type III"/>
    <property type="match status" value="1"/>
</dbReference>
<keyword evidence="2" id="KW-1185">Reference proteome</keyword>
<evidence type="ECO:0000313" key="1">
    <source>
        <dbReference type="EMBL" id="OQV23991.1"/>
    </source>
</evidence>
<comment type="caution">
    <text evidence="1">The sequence shown here is derived from an EMBL/GenBank/DDBJ whole genome shotgun (WGS) entry which is preliminary data.</text>
</comment>
<dbReference type="OrthoDB" id="6124570at2759"/>
<accession>A0A1W0X9Q3</accession>
<dbReference type="Proteomes" id="UP000192578">
    <property type="component" value="Unassembled WGS sequence"/>
</dbReference>
<dbReference type="EMBL" id="MTYJ01000009">
    <property type="protein sequence ID" value="OQV23991.1"/>
    <property type="molecule type" value="Genomic_DNA"/>
</dbReference>
<dbReference type="InterPro" id="IPR036116">
    <property type="entry name" value="FN3_sf"/>
</dbReference>
<gene>
    <name evidence="1" type="ORF">BV898_02337</name>
</gene>
<dbReference type="InterPro" id="IPR013783">
    <property type="entry name" value="Ig-like_fold"/>
</dbReference>
<proteinExistence type="predicted"/>
<sequence>MVVVDGSESSPSLRLPCRRMTRTPQELEPKEFPMGVRVRGHDFNTVTVDWRGIMTGPQEEPIEGYKLRYWRQSEHVKEAKNLTLPLEFLDGNLHTLLGGLTPGESKRPKI</sequence>
<dbReference type="AlphaFoldDB" id="A0A1W0X9Q3"/>
<name>A0A1W0X9Q3_HYPEX</name>
<organism evidence="1 2">
    <name type="scientific">Hypsibius exemplaris</name>
    <name type="common">Freshwater tardigrade</name>
    <dbReference type="NCBI Taxonomy" id="2072580"/>
    <lineage>
        <taxon>Eukaryota</taxon>
        <taxon>Metazoa</taxon>
        <taxon>Ecdysozoa</taxon>
        <taxon>Tardigrada</taxon>
        <taxon>Eutardigrada</taxon>
        <taxon>Parachela</taxon>
        <taxon>Hypsibioidea</taxon>
        <taxon>Hypsibiidae</taxon>
        <taxon>Hypsibius</taxon>
    </lineage>
</organism>
<reference evidence="2" key="1">
    <citation type="submission" date="2017-01" db="EMBL/GenBank/DDBJ databases">
        <title>Comparative genomics of anhydrobiosis in the tardigrade Hypsibius dujardini.</title>
        <authorList>
            <person name="Yoshida Y."/>
            <person name="Koutsovoulos G."/>
            <person name="Laetsch D."/>
            <person name="Stevens L."/>
            <person name="Kumar S."/>
            <person name="Horikawa D."/>
            <person name="Ishino K."/>
            <person name="Komine S."/>
            <person name="Tomita M."/>
            <person name="Blaxter M."/>
            <person name="Arakawa K."/>
        </authorList>
    </citation>
    <scope>NUCLEOTIDE SEQUENCE [LARGE SCALE GENOMIC DNA]</scope>
    <source>
        <strain evidence="2">Z151</strain>
    </source>
</reference>
<protein>
    <submittedName>
        <fullName evidence="1">Uncharacterized protein</fullName>
    </submittedName>
</protein>